<feature type="chain" id="PRO_5032556572" description="DUF333 domain-containing protein" evidence="1">
    <location>
        <begin position="19"/>
        <end position="90"/>
    </location>
</feature>
<gene>
    <name evidence="2" type="ORF">GAK29_02114</name>
</gene>
<organism evidence="2 3">
    <name type="scientific">Acinetobacter bereziniae</name>
    <name type="common">Acinetobacter genomosp. 10</name>
    <dbReference type="NCBI Taxonomy" id="106648"/>
    <lineage>
        <taxon>Bacteria</taxon>
        <taxon>Pseudomonadati</taxon>
        <taxon>Pseudomonadota</taxon>
        <taxon>Gammaproteobacteria</taxon>
        <taxon>Moraxellales</taxon>
        <taxon>Moraxellaceae</taxon>
        <taxon>Acinetobacter</taxon>
    </lineage>
</organism>
<evidence type="ECO:0000313" key="2">
    <source>
        <dbReference type="EMBL" id="KAF1025166.1"/>
    </source>
</evidence>
<evidence type="ECO:0000256" key="1">
    <source>
        <dbReference type="SAM" id="SignalP"/>
    </source>
</evidence>
<keyword evidence="1" id="KW-0732">Signal</keyword>
<sequence length="90" mass="9698">MKKILIGASLLTSMLISACSTTEVKTPEPKPLGMANPASVYCDKIGGTSIVKKDSRGNEVGYCRLADGKVVDEWELFRSAHPEQPSENNS</sequence>
<dbReference type="PANTHER" id="PTHR38008:SF2">
    <property type="entry name" value="HEMOLYSIN"/>
    <property type="match status" value="1"/>
</dbReference>
<feature type="signal peptide" evidence="1">
    <location>
        <begin position="1"/>
        <end position="18"/>
    </location>
</feature>
<dbReference type="EMBL" id="WNDP01000045">
    <property type="protein sequence ID" value="KAF1025166.1"/>
    <property type="molecule type" value="Genomic_DNA"/>
</dbReference>
<dbReference type="Proteomes" id="UP000490535">
    <property type="component" value="Unassembled WGS sequence"/>
</dbReference>
<reference evidence="3" key="1">
    <citation type="journal article" date="2020" name="MBio">
        <title>Horizontal gene transfer to a defensive symbiont with a reduced genome amongst a multipartite beetle microbiome.</title>
        <authorList>
            <person name="Waterworth S.C."/>
            <person name="Florez L.V."/>
            <person name="Rees E.R."/>
            <person name="Hertweck C."/>
            <person name="Kaltenpoth M."/>
            <person name="Kwan J.C."/>
        </authorList>
    </citation>
    <scope>NUCLEOTIDE SEQUENCE [LARGE SCALE GENOMIC DNA]</scope>
</reference>
<protein>
    <recommendedName>
        <fullName evidence="4">DUF333 domain-containing protein</fullName>
    </recommendedName>
</protein>
<evidence type="ECO:0000313" key="3">
    <source>
        <dbReference type="Proteomes" id="UP000490535"/>
    </source>
</evidence>
<dbReference type="Pfam" id="PF03891">
    <property type="entry name" value="DUF333"/>
    <property type="match status" value="1"/>
</dbReference>
<dbReference type="AlphaFoldDB" id="A0A833PCG6"/>
<evidence type="ECO:0008006" key="4">
    <source>
        <dbReference type="Google" id="ProtNLM"/>
    </source>
</evidence>
<proteinExistence type="predicted"/>
<dbReference type="PROSITE" id="PS51257">
    <property type="entry name" value="PROKAR_LIPOPROTEIN"/>
    <property type="match status" value="1"/>
</dbReference>
<accession>A0A833PCG6</accession>
<dbReference type="PANTHER" id="PTHR38008">
    <property type="entry name" value="HEMOLYSIN-RELATED"/>
    <property type="match status" value="1"/>
</dbReference>
<name>A0A833PCG6_ACIBZ</name>
<dbReference type="InterPro" id="IPR005590">
    <property type="entry name" value="DUF333"/>
</dbReference>
<comment type="caution">
    <text evidence="2">The sequence shown here is derived from an EMBL/GenBank/DDBJ whole genome shotgun (WGS) entry which is preliminary data.</text>
</comment>